<proteinExistence type="predicted"/>
<keyword evidence="2" id="KW-1185">Reference proteome</keyword>
<evidence type="ECO:0000313" key="2">
    <source>
        <dbReference type="Proteomes" id="UP001600888"/>
    </source>
</evidence>
<dbReference type="InterPro" id="IPR052523">
    <property type="entry name" value="Trichothecene_AcTrans"/>
</dbReference>
<dbReference type="PANTHER" id="PTHR42791:SF5">
    <property type="entry name" value="HYPOTHETICAL ACETYLTRANSFERASE (EUROFUNG)"/>
    <property type="match status" value="1"/>
</dbReference>
<dbReference type="InterPro" id="IPR016181">
    <property type="entry name" value="Acyl_CoA_acyltransferase"/>
</dbReference>
<evidence type="ECO:0008006" key="3">
    <source>
        <dbReference type="Google" id="ProtNLM"/>
    </source>
</evidence>
<gene>
    <name evidence="1" type="ORF">FJTKL_09726</name>
</gene>
<dbReference type="PANTHER" id="PTHR42791">
    <property type="entry name" value="GNAT FAMILY ACETYLTRANSFERASE"/>
    <property type="match status" value="1"/>
</dbReference>
<organism evidence="1 2">
    <name type="scientific">Diaporthe vaccinii</name>
    <dbReference type="NCBI Taxonomy" id="105482"/>
    <lineage>
        <taxon>Eukaryota</taxon>
        <taxon>Fungi</taxon>
        <taxon>Dikarya</taxon>
        <taxon>Ascomycota</taxon>
        <taxon>Pezizomycotina</taxon>
        <taxon>Sordariomycetes</taxon>
        <taxon>Sordariomycetidae</taxon>
        <taxon>Diaporthales</taxon>
        <taxon>Diaporthaceae</taxon>
        <taxon>Diaporthe</taxon>
        <taxon>Diaporthe eres species complex</taxon>
    </lineage>
</organism>
<dbReference type="Gene3D" id="3.40.630.30">
    <property type="match status" value="1"/>
</dbReference>
<accession>A0ABR4EMJ7</accession>
<comment type="caution">
    <text evidence="1">The sequence shown here is derived from an EMBL/GenBank/DDBJ whole genome shotgun (WGS) entry which is preliminary data.</text>
</comment>
<evidence type="ECO:0000313" key="1">
    <source>
        <dbReference type="EMBL" id="KAL2283668.1"/>
    </source>
</evidence>
<protein>
    <recommendedName>
        <fullName evidence="3">N-acetyltransferase domain-containing protein</fullName>
    </recommendedName>
</protein>
<name>A0ABR4EMJ7_9PEZI</name>
<dbReference type="SUPFAM" id="SSF55729">
    <property type="entry name" value="Acyl-CoA N-acyltransferases (Nat)"/>
    <property type="match status" value="1"/>
</dbReference>
<dbReference type="Proteomes" id="UP001600888">
    <property type="component" value="Unassembled WGS sequence"/>
</dbReference>
<reference evidence="1 2" key="1">
    <citation type="submission" date="2024-03" db="EMBL/GenBank/DDBJ databases">
        <title>A high-quality draft genome sequence of Diaporthe vaccinii, a causative agent of upright dieback and viscid rot disease in cranberry plants.</title>
        <authorList>
            <person name="Sarrasin M."/>
            <person name="Lang B.F."/>
            <person name="Burger G."/>
        </authorList>
    </citation>
    <scope>NUCLEOTIDE SEQUENCE [LARGE SCALE GENOMIC DNA]</scope>
    <source>
        <strain evidence="1 2">IS7</strain>
    </source>
</reference>
<dbReference type="EMBL" id="JBAWTH010000041">
    <property type="protein sequence ID" value="KAL2283668.1"/>
    <property type="molecule type" value="Genomic_DNA"/>
</dbReference>
<sequence length="284" mass="32233">MTPASKLHVELVDLSQAEEWDGLFATYWESWKHPLQVIGILTFPWLGEGSAREMDTYNAAKADYLEAAKKNPDQHWLKIEDRSVAGKPRIVGGGAYAVFHKADVANRQPLSGPGSGVDRHDNTLPDVKLPGLGYAPGSERNVLMRQLYSQMWSWHPRIMTDRPHLYGQALWVIPEHRRQGGAEAVMDFFLDQADSRALECYLEGSELGTLLYLQKGFVLLERPVMSFRYYPSEGQKDSPSDEWDRLVRGLHAEAIAVMWRPVKGEYEEGKTVLPWVGRPRMAKL</sequence>